<accession>A0ABV6DXS4</accession>
<comment type="caution">
    <text evidence="2">The sequence shown here is derived from an EMBL/GenBank/DDBJ whole genome shotgun (WGS) entry which is preliminary data.</text>
</comment>
<keyword evidence="1" id="KW-0472">Membrane</keyword>
<proteinExistence type="predicted"/>
<feature type="transmembrane region" description="Helical" evidence="1">
    <location>
        <begin position="21"/>
        <end position="43"/>
    </location>
</feature>
<keyword evidence="1" id="KW-1133">Transmembrane helix</keyword>
<dbReference type="Proteomes" id="UP001589698">
    <property type="component" value="Unassembled WGS sequence"/>
</dbReference>
<dbReference type="RefSeq" id="WP_378517212.1">
    <property type="nucleotide sequence ID" value="NZ_CBCSDI010000040.1"/>
</dbReference>
<dbReference type="EMBL" id="JBHLXH010000001">
    <property type="protein sequence ID" value="MFC0221530.1"/>
    <property type="molecule type" value="Genomic_DNA"/>
</dbReference>
<organism evidence="2 3">
    <name type="scientific">Nocardioides zeicaulis</name>
    <dbReference type="NCBI Taxonomy" id="1776857"/>
    <lineage>
        <taxon>Bacteria</taxon>
        <taxon>Bacillati</taxon>
        <taxon>Actinomycetota</taxon>
        <taxon>Actinomycetes</taxon>
        <taxon>Propionibacteriales</taxon>
        <taxon>Nocardioidaceae</taxon>
        <taxon>Nocardioides</taxon>
    </lineage>
</organism>
<feature type="transmembrane region" description="Helical" evidence="1">
    <location>
        <begin position="63"/>
        <end position="85"/>
    </location>
</feature>
<sequence>MTHPPTYAFPPVPTADRVVTVLLLAVLGYAAASGSLLGVLLTIEADDCQAVVPCLDGPTGTGFLASGLAPLVFWLAALVVVLVRWGNRRPTWWVPLAAVVPALGVWAVGLTAASAG</sequence>
<evidence type="ECO:0000313" key="2">
    <source>
        <dbReference type="EMBL" id="MFC0221530.1"/>
    </source>
</evidence>
<keyword evidence="1" id="KW-0812">Transmembrane</keyword>
<protein>
    <submittedName>
        <fullName evidence="2">Uncharacterized protein</fullName>
    </submittedName>
</protein>
<evidence type="ECO:0000313" key="3">
    <source>
        <dbReference type="Proteomes" id="UP001589698"/>
    </source>
</evidence>
<gene>
    <name evidence="2" type="ORF">ACFFJG_03470</name>
</gene>
<name>A0ABV6DXS4_9ACTN</name>
<evidence type="ECO:0000256" key="1">
    <source>
        <dbReference type="SAM" id="Phobius"/>
    </source>
</evidence>
<keyword evidence="3" id="KW-1185">Reference proteome</keyword>
<feature type="transmembrane region" description="Helical" evidence="1">
    <location>
        <begin position="92"/>
        <end position="113"/>
    </location>
</feature>
<reference evidence="2 3" key="1">
    <citation type="submission" date="2024-09" db="EMBL/GenBank/DDBJ databases">
        <authorList>
            <person name="Sun Q."/>
            <person name="Mori K."/>
        </authorList>
    </citation>
    <scope>NUCLEOTIDE SEQUENCE [LARGE SCALE GENOMIC DNA]</scope>
    <source>
        <strain evidence="2 3">CCM 8654</strain>
    </source>
</reference>